<dbReference type="PANTHER" id="PTHR30041:SF4">
    <property type="entry name" value="ARSENATE REDUCTASE"/>
    <property type="match status" value="1"/>
</dbReference>
<reference evidence="1" key="1">
    <citation type="submission" date="2020-01" db="EMBL/GenBank/DDBJ databases">
        <title>Genome Sequencing of Three Apophysomyces-Like Fungal Strains Confirms a Novel Fungal Genus in the Mucoromycota with divergent Burkholderia-like Endosymbiotic Bacteria.</title>
        <authorList>
            <person name="Stajich J.E."/>
            <person name="Macias A.M."/>
            <person name="Carter-House D."/>
            <person name="Lovett B."/>
            <person name="Kasson L.R."/>
            <person name="Berry K."/>
            <person name="Grigoriev I."/>
            <person name="Chang Y."/>
            <person name="Spatafora J."/>
            <person name="Kasson M.T."/>
        </authorList>
    </citation>
    <scope>NUCLEOTIDE SEQUENCE</scope>
    <source>
        <strain evidence="1">NRRL A-21654</strain>
    </source>
</reference>
<evidence type="ECO:0000313" key="2">
    <source>
        <dbReference type="Proteomes" id="UP000605846"/>
    </source>
</evidence>
<dbReference type="Gene3D" id="3.40.30.10">
    <property type="entry name" value="Glutaredoxin"/>
    <property type="match status" value="1"/>
</dbReference>
<evidence type="ECO:0008006" key="3">
    <source>
        <dbReference type="Google" id="ProtNLM"/>
    </source>
</evidence>
<dbReference type="InterPro" id="IPR012882">
    <property type="entry name" value="Fmp46"/>
</dbReference>
<dbReference type="SUPFAM" id="SSF52833">
    <property type="entry name" value="Thioredoxin-like"/>
    <property type="match status" value="1"/>
</dbReference>
<keyword evidence="2" id="KW-1185">Reference proteome</keyword>
<dbReference type="EMBL" id="JABAYA010000100">
    <property type="protein sequence ID" value="KAF7725295.1"/>
    <property type="molecule type" value="Genomic_DNA"/>
</dbReference>
<dbReference type="PROSITE" id="PS51353">
    <property type="entry name" value="ARSC"/>
    <property type="match status" value="1"/>
</dbReference>
<dbReference type="InterPro" id="IPR006660">
    <property type="entry name" value="Arsenate_reductase-like"/>
</dbReference>
<accession>A0A8H7BLV3</accession>
<dbReference type="PANTHER" id="PTHR30041">
    <property type="entry name" value="ARSENATE REDUCTASE"/>
    <property type="match status" value="1"/>
</dbReference>
<evidence type="ECO:0000313" key="1">
    <source>
        <dbReference type="EMBL" id="KAF7725295.1"/>
    </source>
</evidence>
<name>A0A8H7BLV3_9FUNG</name>
<dbReference type="Pfam" id="PF07955">
    <property type="entry name" value="DUF1687"/>
    <property type="match status" value="1"/>
</dbReference>
<protein>
    <recommendedName>
        <fullName evidence="3">Arsenate reductase</fullName>
    </recommendedName>
</protein>
<dbReference type="InterPro" id="IPR036249">
    <property type="entry name" value="Thioredoxin-like_sf"/>
</dbReference>
<proteinExistence type="predicted"/>
<dbReference type="OrthoDB" id="59229at2759"/>
<organism evidence="1 2">
    <name type="scientific">Apophysomyces ossiformis</name>
    <dbReference type="NCBI Taxonomy" id="679940"/>
    <lineage>
        <taxon>Eukaryota</taxon>
        <taxon>Fungi</taxon>
        <taxon>Fungi incertae sedis</taxon>
        <taxon>Mucoromycota</taxon>
        <taxon>Mucoromycotina</taxon>
        <taxon>Mucoromycetes</taxon>
        <taxon>Mucorales</taxon>
        <taxon>Mucorineae</taxon>
        <taxon>Mucoraceae</taxon>
        <taxon>Apophysomyces</taxon>
    </lineage>
</organism>
<comment type="caution">
    <text evidence="1">The sequence shown here is derived from an EMBL/GenBank/DDBJ whole genome shotgun (WGS) entry which is preliminary data.</text>
</comment>
<dbReference type="Proteomes" id="UP000605846">
    <property type="component" value="Unassembled WGS sequence"/>
</dbReference>
<gene>
    <name evidence="1" type="ORF">EC973_000305</name>
</gene>
<dbReference type="AlphaFoldDB" id="A0A8H7BLV3"/>
<sequence length="134" mass="15290">MVLLTIYHNPKCSKSRNALAILQENQTKDGKVNYELDVVRYHTAPPSTETLQQLVDYLGLADKDAATRPWDDLLRPEAKKKADSWEEVFQMIQKDPALLERPFVVDWDRRKAALGRPDTSGVEELVATRVQQNA</sequence>